<protein>
    <submittedName>
        <fullName evidence="1">Uncharacterized protein</fullName>
    </submittedName>
</protein>
<organism evidence="1">
    <name type="scientific">marine metagenome</name>
    <dbReference type="NCBI Taxonomy" id="408172"/>
    <lineage>
        <taxon>unclassified sequences</taxon>
        <taxon>metagenomes</taxon>
        <taxon>ecological metagenomes</taxon>
    </lineage>
</organism>
<sequence length="36" mass="4122">VTDKNVLLRLIYVESKMVHCLHDKIRNYSLASAFGS</sequence>
<feature type="non-terminal residue" evidence="1">
    <location>
        <position position="36"/>
    </location>
</feature>
<reference evidence="1" key="1">
    <citation type="submission" date="2018-05" db="EMBL/GenBank/DDBJ databases">
        <authorList>
            <person name="Lanie J.A."/>
            <person name="Ng W.-L."/>
            <person name="Kazmierczak K.M."/>
            <person name="Andrzejewski T.M."/>
            <person name="Davidsen T.M."/>
            <person name="Wayne K.J."/>
            <person name="Tettelin H."/>
            <person name="Glass J.I."/>
            <person name="Rusch D."/>
            <person name="Podicherti R."/>
            <person name="Tsui H.-C.T."/>
            <person name="Winkler M.E."/>
        </authorList>
    </citation>
    <scope>NUCLEOTIDE SEQUENCE</scope>
</reference>
<gene>
    <name evidence="1" type="ORF">METZ01_LOCUS312313</name>
</gene>
<evidence type="ECO:0000313" key="1">
    <source>
        <dbReference type="EMBL" id="SVC59459.1"/>
    </source>
</evidence>
<dbReference type="AlphaFoldDB" id="A0A382NE51"/>
<accession>A0A382NE51</accession>
<name>A0A382NE51_9ZZZZ</name>
<proteinExistence type="predicted"/>
<feature type="non-terminal residue" evidence="1">
    <location>
        <position position="1"/>
    </location>
</feature>
<dbReference type="EMBL" id="UINC01099865">
    <property type="protein sequence ID" value="SVC59459.1"/>
    <property type="molecule type" value="Genomic_DNA"/>
</dbReference>